<proteinExistence type="predicted"/>
<reference evidence="1 2" key="1">
    <citation type="submission" date="2019-05" db="EMBL/GenBank/DDBJ databases">
        <title>Sporisorium graminicola CBS 10092 draft sequencing and annotation.</title>
        <authorList>
            <person name="Solano-Gonzalez S."/>
            <person name="Caddick M.X."/>
            <person name="Darby A."/>
        </authorList>
    </citation>
    <scope>NUCLEOTIDE SEQUENCE [LARGE SCALE GENOMIC DNA]</scope>
    <source>
        <strain evidence="1 2">CBS 10092</strain>
    </source>
</reference>
<dbReference type="KEGG" id="sgra:EX895_003212"/>
<dbReference type="OrthoDB" id="10613584at2759"/>
<dbReference type="EMBL" id="SRRM01000012">
    <property type="protein sequence ID" value="TKY87631.1"/>
    <property type="molecule type" value="Genomic_DNA"/>
</dbReference>
<evidence type="ECO:0000313" key="1">
    <source>
        <dbReference type="EMBL" id="TKY87631.1"/>
    </source>
</evidence>
<accession>A0A4U7KT11</accession>
<comment type="caution">
    <text evidence="1">The sequence shown here is derived from an EMBL/GenBank/DDBJ whole genome shotgun (WGS) entry which is preliminary data.</text>
</comment>
<keyword evidence="2" id="KW-1185">Reference proteome</keyword>
<sequence>MPALRRTARRGSVLELISDQHVGQPIWRVQPAHVPSLNQAESHKHTKLQSYWRTQPATIEQETRGIRLTNSGTSARIFVLNNSEHAYYVPGKTSSLVDHVGVSNLDVDRATIHKVPASTEVKTSAYDEGRLGTSLD</sequence>
<organism evidence="1 2">
    <name type="scientific">Sporisorium graminicola</name>
    <dbReference type="NCBI Taxonomy" id="280036"/>
    <lineage>
        <taxon>Eukaryota</taxon>
        <taxon>Fungi</taxon>
        <taxon>Dikarya</taxon>
        <taxon>Basidiomycota</taxon>
        <taxon>Ustilaginomycotina</taxon>
        <taxon>Ustilaginomycetes</taxon>
        <taxon>Ustilaginales</taxon>
        <taxon>Ustilaginaceae</taxon>
        <taxon>Sporisorium</taxon>
    </lineage>
</organism>
<evidence type="ECO:0000313" key="2">
    <source>
        <dbReference type="Proteomes" id="UP000306050"/>
    </source>
</evidence>
<dbReference type="GeneID" id="40726107"/>
<dbReference type="Proteomes" id="UP000306050">
    <property type="component" value="Chromosome SGRAM_20"/>
</dbReference>
<dbReference type="AlphaFoldDB" id="A0A4U7KT11"/>
<protein>
    <submittedName>
        <fullName evidence="1">Uncharacterized protein</fullName>
    </submittedName>
</protein>
<gene>
    <name evidence="1" type="ORF">EX895_003212</name>
</gene>
<dbReference type="RefSeq" id="XP_029739616.1">
    <property type="nucleotide sequence ID" value="XM_029883810.1"/>
</dbReference>
<name>A0A4U7KT11_9BASI</name>